<keyword evidence="3" id="KW-0378">Hydrolase</keyword>
<dbReference type="FunFam" id="3.40.50.1110:FF:000003">
    <property type="entry name" value="GDSL esterase/lipase APG"/>
    <property type="match status" value="2"/>
</dbReference>
<dbReference type="PANTHER" id="PTHR22835">
    <property type="entry name" value="ZINC FINGER FYVE DOMAIN CONTAINING PROTEIN"/>
    <property type="match status" value="1"/>
</dbReference>
<dbReference type="EMBL" id="SMMG02000013">
    <property type="protein sequence ID" value="KAA3452941.1"/>
    <property type="molecule type" value="Genomic_DNA"/>
</dbReference>
<sequence>MATSSSCSSLKQHFLVFLIVIIRSIINSPVNGCFTSIFSFGDSLTDTGNLLEISISESTKPPRSAFLPYGHTFFHHPTGRFCDGRLVILAEALGFSFLPPFYGSKSGKWEKFQKGANFAVAGATALNSSFLAEQGIHSVSTNISLGVEVNSFKHLLPSLCSSSSNCKELLRKSLIVMGEIGGNDYNHAFKQGKNIENIRQLVPLVVDIISSSINELIELGAMTFLVPGNFPIGCSPSLLTKFHGSEKDQYDPLTGCLTWLNQFSQHHNELLRKELENIRNLHPQINIIYVDYYKAAMRFYHSPKQFGFKETLKACCGIGGLYNYDPLIYCGYPPLKQSCNDPSSYISWDGIHYTEVVNKWLAHTIFEDLMNTIPRLGSLCPSSTVNKLGILYPVIINSPVNGCFTSIFSFGDSLTDTGNLLEISLSDSTNPPHSAFLPYGRTFFHHPTGRFCDGRLVIDFLAEALGFSFLPPFYGSKSGKWEKFQKGANFAVASATALNSSFLAEQGIHSVSTNISLGVEVNSFKHLLPSLCSSSSNCKELLRKSLIVMGEIGGNDYNHAFMQGKNIENIRQLVPLVVDIISSSINELIELGAMTFLVPGNFPIGCSPSLLTKFHGSEKDQYDPLTGCLTWLNQFSQHHNELLRKELENIRNLHPQINIIYVDYYKAAMRFYHSPKQFGFKETLKACCGIGGLYNYDPLIYCGYPPLKQCCNDPSSYISWDGIHYTEVVNKWLAHTVFEDLMNTIPRLGSLCLSSTVNKLGILYPMFGV</sequence>
<evidence type="ECO:0000256" key="1">
    <source>
        <dbReference type="ARBA" id="ARBA00008668"/>
    </source>
</evidence>
<proteinExistence type="inferred from homology"/>
<dbReference type="GO" id="GO:0016788">
    <property type="term" value="F:hydrolase activity, acting on ester bonds"/>
    <property type="evidence" value="ECO:0007669"/>
    <property type="project" value="InterPro"/>
</dbReference>
<name>A0A5B6U489_9ROSI</name>
<reference evidence="6" key="1">
    <citation type="submission" date="2019-08" db="EMBL/GenBank/DDBJ databases">
        <authorList>
            <person name="Liu F."/>
        </authorList>
    </citation>
    <scope>NUCLEOTIDE SEQUENCE [LARGE SCALE GENOMIC DNA]</scope>
    <source>
        <strain evidence="6">PA1801</strain>
        <tissue evidence="6">Leaf</tissue>
    </source>
</reference>
<dbReference type="CDD" id="cd01837">
    <property type="entry name" value="SGNH_plant_lipase_like"/>
    <property type="match status" value="2"/>
</dbReference>
<evidence type="ECO:0000256" key="2">
    <source>
        <dbReference type="ARBA" id="ARBA00022729"/>
    </source>
</evidence>
<feature type="signal peptide" evidence="5">
    <location>
        <begin position="1"/>
        <end position="32"/>
    </location>
</feature>
<protein>
    <submittedName>
        <fullName evidence="6">GDSL esterase/lipase</fullName>
    </submittedName>
</protein>
<comment type="caution">
    <text evidence="6">The sequence shown here is derived from an EMBL/GenBank/DDBJ whole genome shotgun (WGS) entry which is preliminary data.</text>
</comment>
<dbReference type="Proteomes" id="UP000325315">
    <property type="component" value="Unassembled WGS sequence"/>
</dbReference>
<organism evidence="6 7">
    <name type="scientific">Gossypium australe</name>
    <dbReference type="NCBI Taxonomy" id="47621"/>
    <lineage>
        <taxon>Eukaryota</taxon>
        <taxon>Viridiplantae</taxon>
        <taxon>Streptophyta</taxon>
        <taxon>Embryophyta</taxon>
        <taxon>Tracheophyta</taxon>
        <taxon>Spermatophyta</taxon>
        <taxon>Magnoliopsida</taxon>
        <taxon>eudicotyledons</taxon>
        <taxon>Gunneridae</taxon>
        <taxon>Pentapetalae</taxon>
        <taxon>rosids</taxon>
        <taxon>malvids</taxon>
        <taxon>Malvales</taxon>
        <taxon>Malvaceae</taxon>
        <taxon>Malvoideae</taxon>
        <taxon>Gossypium</taxon>
    </lineage>
</organism>
<dbReference type="InterPro" id="IPR036514">
    <property type="entry name" value="SGNH_hydro_sf"/>
</dbReference>
<gene>
    <name evidence="6" type="ORF">EPI10_009033</name>
</gene>
<dbReference type="Gene3D" id="3.40.50.1110">
    <property type="entry name" value="SGNH hydrolase"/>
    <property type="match status" value="2"/>
</dbReference>
<comment type="similarity">
    <text evidence="1">Belongs to the 'GDSL' lipolytic enzyme family.</text>
</comment>
<dbReference type="OrthoDB" id="1600564at2759"/>
<evidence type="ECO:0000256" key="4">
    <source>
        <dbReference type="ARBA" id="ARBA00023180"/>
    </source>
</evidence>
<dbReference type="AlphaFoldDB" id="A0A5B6U489"/>
<dbReference type="Pfam" id="PF00657">
    <property type="entry name" value="Lipase_GDSL"/>
    <property type="match status" value="2"/>
</dbReference>
<evidence type="ECO:0000313" key="6">
    <source>
        <dbReference type="EMBL" id="KAA3452941.1"/>
    </source>
</evidence>
<feature type="chain" id="PRO_5023025804" evidence="5">
    <location>
        <begin position="33"/>
        <end position="769"/>
    </location>
</feature>
<keyword evidence="2 5" id="KW-0732">Signal</keyword>
<dbReference type="SUPFAM" id="SSF52266">
    <property type="entry name" value="SGNH hydrolase"/>
    <property type="match status" value="2"/>
</dbReference>
<evidence type="ECO:0000256" key="3">
    <source>
        <dbReference type="ARBA" id="ARBA00022801"/>
    </source>
</evidence>
<keyword evidence="7" id="KW-1185">Reference proteome</keyword>
<keyword evidence="4" id="KW-0325">Glycoprotein</keyword>
<evidence type="ECO:0000256" key="5">
    <source>
        <dbReference type="SAM" id="SignalP"/>
    </source>
</evidence>
<accession>A0A5B6U489</accession>
<dbReference type="InterPro" id="IPR001087">
    <property type="entry name" value="GDSL"/>
</dbReference>
<evidence type="ECO:0000313" key="7">
    <source>
        <dbReference type="Proteomes" id="UP000325315"/>
    </source>
</evidence>
<dbReference type="PANTHER" id="PTHR22835:SF683">
    <property type="entry name" value="OS05G0506800 PROTEIN"/>
    <property type="match status" value="1"/>
</dbReference>
<dbReference type="InterPro" id="IPR035669">
    <property type="entry name" value="SGNH_plant_lipase-like"/>
</dbReference>